<dbReference type="EMBL" id="JACKXE010000001">
    <property type="protein sequence ID" value="MBB6628758.1"/>
    <property type="molecule type" value="Genomic_DNA"/>
</dbReference>
<evidence type="ECO:0000313" key="1">
    <source>
        <dbReference type="EMBL" id="MBB6628758.1"/>
    </source>
</evidence>
<sequence length="108" mass="11160">MSRRTARLGTATVAVALVATGIAGGPSEASRPGQVPGVELTRYVQRDATGRVVARGATATLPGHRAVPRLPAHAGQVRVATLVRGRAVVVRLVGRPAPEPARTTTARR</sequence>
<proteinExistence type="predicted"/>
<protein>
    <submittedName>
        <fullName evidence="1">Uncharacterized protein</fullName>
    </submittedName>
</protein>
<accession>A0A7X0RI56</accession>
<dbReference type="AlphaFoldDB" id="A0A7X0RI56"/>
<dbReference type="RefSeq" id="WP_185253776.1">
    <property type="nucleotide sequence ID" value="NZ_JACKXE010000001.1"/>
</dbReference>
<gene>
    <name evidence="1" type="ORF">H5V45_15635</name>
</gene>
<keyword evidence="2" id="KW-1185">Reference proteome</keyword>
<comment type="caution">
    <text evidence="1">The sequence shown here is derived from an EMBL/GenBank/DDBJ whole genome shotgun (WGS) entry which is preliminary data.</text>
</comment>
<reference evidence="1 2" key="1">
    <citation type="submission" date="2020-08" db="EMBL/GenBank/DDBJ databases">
        <authorList>
            <person name="Seo M.-J."/>
        </authorList>
    </citation>
    <scope>NUCLEOTIDE SEQUENCE [LARGE SCALE GENOMIC DNA]</scope>
    <source>
        <strain evidence="1 2">KIGAM211</strain>
    </source>
</reference>
<organism evidence="1 2">
    <name type="scientific">Nocardioides luti</name>
    <dbReference type="NCBI Taxonomy" id="2761101"/>
    <lineage>
        <taxon>Bacteria</taxon>
        <taxon>Bacillati</taxon>
        <taxon>Actinomycetota</taxon>
        <taxon>Actinomycetes</taxon>
        <taxon>Propionibacteriales</taxon>
        <taxon>Nocardioidaceae</taxon>
        <taxon>Nocardioides</taxon>
    </lineage>
</organism>
<name>A0A7X0RI56_9ACTN</name>
<dbReference type="Proteomes" id="UP000523955">
    <property type="component" value="Unassembled WGS sequence"/>
</dbReference>
<evidence type="ECO:0000313" key="2">
    <source>
        <dbReference type="Proteomes" id="UP000523955"/>
    </source>
</evidence>